<sequence>MVRQWTEWTEENKETLFLNADQSSAKAKLGQIDYTYTDILSAIEADTTISEEEKEALISEVLNNRWFSDKLDEKQDNLSDFDK</sequence>
<evidence type="ECO:0000313" key="2">
    <source>
        <dbReference type="Proteomes" id="UP000887127"/>
    </source>
</evidence>
<reference evidence="1" key="1">
    <citation type="submission" date="2019-08" db="EMBL/GenBank/DDBJ databases">
        <title>Marinilactibacillus psychrotolerans M13-2T whole genome sequencing project.</title>
        <authorList>
            <person name="Ishikawa M."/>
            <person name="Suzuki T."/>
            <person name="Matsutani M."/>
        </authorList>
    </citation>
    <scope>NUCLEOTIDE SEQUENCE</scope>
    <source>
        <strain evidence="1">M13-2T</strain>
    </source>
</reference>
<name>A0AAV3WPR1_9LACT</name>
<gene>
    <name evidence="1" type="ORF">M132T_03730</name>
</gene>
<dbReference type="RefSeq" id="WP_143020610.1">
    <property type="nucleotide sequence ID" value="NZ_BJVX01000001.1"/>
</dbReference>
<dbReference type="GeneID" id="96910216"/>
<dbReference type="AlphaFoldDB" id="A0AAV3WPR1"/>
<evidence type="ECO:0000313" key="1">
    <source>
        <dbReference type="EMBL" id="GEQ34865.1"/>
    </source>
</evidence>
<proteinExistence type="predicted"/>
<comment type="caution">
    <text evidence="1">The sequence shown here is derived from an EMBL/GenBank/DDBJ whole genome shotgun (WGS) entry which is preliminary data.</text>
</comment>
<organism evidence="1 2">
    <name type="scientific">Marinilactibacillus psychrotolerans</name>
    <dbReference type="NCBI Taxonomy" id="191770"/>
    <lineage>
        <taxon>Bacteria</taxon>
        <taxon>Bacillati</taxon>
        <taxon>Bacillota</taxon>
        <taxon>Bacilli</taxon>
        <taxon>Lactobacillales</taxon>
        <taxon>Carnobacteriaceae</taxon>
        <taxon>Marinilactibacillus</taxon>
    </lineage>
</organism>
<protein>
    <submittedName>
        <fullName evidence="1">Uncharacterized protein</fullName>
    </submittedName>
</protein>
<accession>A0AAV3WPR1</accession>
<dbReference type="Proteomes" id="UP000887127">
    <property type="component" value="Unassembled WGS sequence"/>
</dbReference>
<dbReference type="EMBL" id="BKBI01000002">
    <property type="protein sequence ID" value="GEQ34865.1"/>
    <property type="molecule type" value="Genomic_DNA"/>
</dbReference>